<dbReference type="GO" id="GO:0051118">
    <property type="term" value="F:glucan endo-1,3-alpha-glucosidase activity"/>
    <property type="evidence" value="ECO:0007669"/>
    <property type="project" value="InterPro"/>
</dbReference>
<dbReference type="Gene3D" id="3.20.20.80">
    <property type="entry name" value="Glycosidases"/>
    <property type="match status" value="1"/>
</dbReference>
<feature type="domain" description="WSC" evidence="4">
    <location>
        <begin position="160"/>
        <end position="249"/>
    </location>
</feature>
<dbReference type="SMART" id="SM00321">
    <property type="entry name" value="WSC"/>
    <property type="match status" value="4"/>
</dbReference>
<feature type="domain" description="WSC" evidence="4">
    <location>
        <begin position="64"/>
        <end position="154"/>
    </location>
</feature>
<evidence type="ECO:0000259" key="4">
    <source>
        <dbReference type="PROSITE" id="PS51212"/>
    </source>
</evidence>
<dbReference type="InterPro" id="IPR002889">
    <property type="entry name" value="WSC_carb-bd"/>
</dbReference>
<dbReference type="InterPro" id="IPR051589">
    <property type="entry name" value="Sialate-O-sulfotransferase"/>
</dbReference>
<feature type="signal peptide" evidence="3">
    <location>
        <begin position="1"/>
        <end position="18"/>
    </location>
</feature>
<dbReference type="RefSeq" id="XP_052947314.1">
    <property type="nucleotide sequence ID" value="XM_053092434.1"/>
</dbReference>
<feature type="chain" id="PRO_5041251349" evidence="3">
    <location>
        <begin position="19"/>
        <end position="945"/>
    </location>
</feature>
<dbReference type="GeneID" id="77731639"/>
<feature type="compositionally biased region" description="Low complexity" evidence="2">
    <location>
        <begin position="472"/>
        <end position="516"/>
    </location>
</feature>
<organism evidence="5 6">
    <name type="scientific">Dioszegia hungarica</name>
    <dbReference type="NCBI Taxonomy" id="4972"/>
    <lineage>
        <taxon>Eukaryota</taxon>
        <taxon>Fungi</taxon>
        <taxon>Dikarya</taxon>
        <taxon>Basidiomycota</taxon>
        <taxon>Agaricomycotina</taxon>
        <taxon>Tremellomycetes</taxon>
        <taxon>Tremellales</taxon>
        <taxon>Bulleribasidiaceae</taxon>
        <taxon>Dioszegia</taxon>
    </lineage>
</organism>
<evidence type="ECO:0000256" key="3">
    <source>
        <dbReference type="SAM" id="SignalP"/>
    </source>
</evidence>
<dbReference type="Pfam" id="PF01822">
    <property type="entry name" value="WSC"/>
    <property type="match status" value="4"/>
</dbReference>
<gene>
    <name evidence="5" type="ORF">MKK02DRAFT_43462</name>
</gene>
<dbReference type="EMBL" id="JAKWFO010000004">
    <property type="protein sequence ID" value="KAI9637537.1"/>
    <property type="molecule type" value="Genomic_DNA"/>
</dbReference>
<sequence length="945" mass="101993">MIYAFFTLLLCLLPFVTAADSPLQRHQSRKRALPRRQENITAHAQRGLVARGAPAGWTIYVASGNDGSGCYVDSAQRTLPDYYAPMGYSSVETGLKMCQEKGYKFAGLENYNEVYCSNNPPTASQNAPSSECSARCSSGELCGAAWRINIYTYTDPSTTQWTLQGCYQDSFFRSLTGYSTYDSQMTAAKCQATCASKGYQMAGLEYGQECYCGNSVSGQKIKDEYCDMKCVGGGDNCGGGWTLSLYQLTPIPAAPAPVTTPSTQWALQGCYQDQSPRILSGYGMYDEGMTIAKCLATCESKGFKMAGLEFGQECYCGNTVTAPRVADQSCKLKCVGGGSGDNCGGSWALSLYQLGGPPALTPVPPSTIPDGWKYVYCASDTGDRALANAQTHMWDLTIPKCLNYCSDLGFTLAGVENEAECYCANSLSTSSGQGKQVSEGDCSTNCAGDNGTKCGGFWRLSLYSTLSGSALSSALTPPVTTTSTTTAATVQPTVVPTTTTTAQPVTPTTTTDVPTPTASPSPPPAPPAQPSSYTIPTNFPSGGGDKQIYAHFIVGNSYPYSVDTWRTDIGRAQAAGLDGFVLNLGPDAWQPSRVADAYYVAAEEGFKMVLSFDMYEFDCGGWDRVPLFQNYLDKYVNHRAAGKYQGRSILTTFAGEHCSFSQGSTNAGWNAVMGAWKTQIYFAPAYNADPMQLGGFDLHAEVNWGSAWPAAGKEIEMSRDKWFMQQLGGRGYIGTVSPLFAAHIPGKNFIWRGDNFLYGARWDQLLSMRDKTDLVEVVSWNDYGESTYINEITGDMPQAVKDQGYATDDFTHSALLSLQAFYSAAWKNGAYPAITQDQIWAMARPHQAWAGANGEVPKGRELTDDKLYIQVHLTAPADVILCSGGCSTQQGQAGINRFSHPLQVSQTASARVERNGQVVARVDGKVGFVSNPAKYNFNYWILSSA</sequence>
<name>A0AA38HCJ4_9TREE</name>
<evidence type="ECO:0000313" key="5">
    <source>
        <dbReference type="EMBL" id="KAI9637537.1"/>
    </source>
</evidence>
<evidence type="ECO:0000313" key="6">
    <source>
        <dbReference type="Proteomes" id="UP001164286"/>
    </source>
</evidence>
<feature type="domain" description="WSC" evidence="4">
    <location>
        <begin position="371"/>
        <end position="466"/>
    </location>
</feature>
<evidence type="ECO:0000256" key="1">
    <source>
        <dbReference type="ARBA" id="ARBA00022737"/>
    </source>
</evidence>
<proteinExistence type="predicted"/>
<dbReference type="PROSITE" id="PS51212">
    <property type="entry name" value="WSC"/>
    <property type="match status" value="4"/>
</dbReference>
<protein>
    <submittedName>
        <fullName evidence="5">Glycosyl hydrolase family 71-domain-containing protein</fullName>
    </submittedName>
</protein>
<feature type="region of interest" description="Disordered" evidence="2">
    <location>
        <begin position="472"/>
        <end position="537"/>
    </location>
</feature>
<dbReference type="AlphaFoldDB" id="A0AA38HCJ4"/>
<evidence type="ECO:0000256" key="2">
    <source>
        <dbReference type="SAM" id="MobiDB-lite"/>
    </source>
</evidence>
<dbReference type="PANTHER" id="PTHR45964">
    <property type="entry name" value="WSCD FAMILY MEMBER CG9164"/>
    <property type="match status" value="1"/>
</dbReference>
<dbReference type="Pfam" id="PF03659">
    <property type="entry name" value="Glyco_hydro_71"/>
    <property type="match status" value="1"/>
</dbReference>
<keyword evidence="6" id="KW-1185">Reference proteome</keyword>
<keyword evidence="1" id="KW-0677">Repeat</keyword>
<reference evidence="5" key="1">
    <citation type="journal article" date="2022" name="G3 (Bethesda)">
        <title>High quality genome of the basidiomycete yeast Dioszegia hungarica PDD-24b-2 isolated from cloud water.</title>
        <authorList>
            <person name="Jarrige D."/>
            <person name="Haridas S."/>
            <person name="Bleykasten-Grosshans C."/>
            <person name="Joly M."/>
            <person name="Nadalig T."/>
            <person name="Sancelme M."/>
            <person name="Vuilleumier S."/>
            <person name="Grigoriev I.V."/>
            <person name="Amato P."/>
            <person name="Bringel F."/>
        </authorList>
    </citation>
    <scope>NUCLEOTIDE SEQUENCE</scope>
    <source>
        <strain evidence="5">PDD-24b-2</strain>
    </source>
</reference>
<comment type="caution">
    <text evidence="5">The sequence shown here is derived from an EMBL/GenBank/DDBJ whole genome shotgun (WGS) entry which is preliminary data.</text>
</comment>
<keyword evidence="5" id="KW-0378">Hydrolase</keyword>
<feature type="domain" description="WSC" evidence="4">
    <location>
        <begin position="264"/>
        <end position="355"/>
    </location>
</feature>
<feature type="compositionally biased region" description="Pro residues" evidence="2">
    <location>
        <begin position="517"/>
        <end position="529"/>
    </location>
</feature>
<dbReference type="CDD" id="cd11577">
    <property type="entry name" value="GH71"/>
    <property type="match status" value="1"/>
</dbReference>
<dbReference type="InterPro" id="IPR005197">
    <property type="entry name" value="Glyco_hydro_71"/>
</dbReference>
<dbReference type="PANTHER" id="PTHR45964:SF5">
    <property type="entry name" value="WSCD FAMILY MEMBER CG9164"/>
    <property type="match status" value="1"/>
</dbReference>
<keyword evidence="3" id="KW-0732">Signal</keyword>
<dbReference type="Proteomes" id="UP001164286">
    <property type="component" value="Unassembled WGS sequence"/>
</dbReference>
<accession>A0AA38HCJ4</accession>